<gene>
    <name evidence="1" type="ORF">HHL14_29455</name>
</gene>
<sequence length="54" mass="6063">MLIELAVIAIAAFIGHRLGRRNVVIVLHDIEVEAPARKQAEYLLDLAIRLKKSD</sequence>
<dbReference type="AlphaFoldDB" id="A0A7Y0FGA2"/>
<name>A0A7Y0FGA2_9BURK</name>
<dbReference type="EMBL" id="JABBFZ010000027">
    <property type="protein sequence ID" value="NML34937.1"/>
    <property type="molecule type" value="Genomic_DNA"/>
</dbReference>
<dbReference type="RefSeq" id="WP_169501123.1">
    <property type="nucleotide sequence ID" value="NZ_JABBFZ010000027.1"/>
</dbReference>
<protein>
    <submittedName>
        <fullName evidence="1">Uncharacterized protein</fullName>
    </submittedName>
</protein>
<evidence type="ECO:0000313" key="2">
    <source>
        <dbReference type="Proteomes" id="UP000583127"/>
    </source>
</evidence>
<accession>A0A7Y0FGA2</accession>
<evidence type="ECO:0000313" key="1">
    <source>
        <dbReference type="EMBL" id="NML34937.1"/>
    </source>
</evidence>
<organism evidence="1 2">
    <name type="scientific">Paraburkholderia antibiotica</name>
    <dbReference type="NCBI Taxonomy" id="2728839"/>
    <lineage>
        <taxon>Bacteria</taxon>
        <taxon>Pseudomonadati</taxon>
        <taxon>Pseudomonadota</taxon>
        <taxon>Betaproteobacteria</taxon>
        <taxon>Burkholderiales</taxon>
        <taxon>Burkholderiaceae</taxon>
        <taxon>Paraburkholderia</taxon>
    </lineage>
</organism>
<comment type="caution">
    <text evidence="1">The sequence shown here is derived from an EMBL/GenBank/DDBJ whole genome shotgun (WGS) entry which is preliminary data.</text>
</comment>
<proteinExistence type="predicted"/>
<keyword evidence="2" id="KW-1185">Reference proteome</keyword>
<dbReference type="Proteomes" id="UP000583127">
    <property type="component" value="Unassembled WGS sequence"/>
</dbReference>
<reference evidence="1 2" key="1">
    <citation type="submission" date="2020-04" db="EMBL/GenBank/DDBJ databases">
        <title>Paraburkholderia sp. G-4-1-8 isolated from soil.</title>
        <authorList>
            <person name="Dahal R.H."/>
        </authorList>
    </citation>
    <scope>NUCLEOTIDE SEQUENCE [LARGE SCALE GENOMIC DNA]</scope>
    <source>
        <strain evidence="1 2">G-4-1-8</strain>
    </source>
</reference>